<reference evidence="1" key="1">
    <citation type="submission" date="2021-02" db="EMBL/GenBank/DDBJ databases">
        <authorList>
            <person name="Nowell W R."/>
        </authorList>
    </citation>
    <scope>NUCLEOTIDE SEQUENCE</scope>
</reference>
<sequence length="78" mass="9424">MFVSVYGLIQCCFEKPKKVGIVQMLYQIDSKKPTMVRKLMENKTLLVDYRVRQSLRLRRSFNQKENRLLYLIFLFGFL</sequence>
<dbReference type="AlphaFoldDB" id="A0A813RRN5"/>
<evidence type="ECO:0000313" key="1">
    <source>
        <dbReference type="EMBL" id="CAF0784659.1"/>
    </source>
</evidence>
<accession>A0A813RRN5</accession>
<dbReference type="Proteomes" id="UP000663852">
    <property type="component" value="Unassembled WGS sequence"/>
</dbReference>
<gene>
    <name evidence="1" type="ORF">EDS130_LOCUS4025</name>
</gene>
<comment type="caution">
    <text evidence="1">The sequence shown here is derived from an EMBL/GenBank/DDBJ whole genome shotgun (WGS) entry which is preliminary data.</text>
</comment>
<name>A0A813RRN5_ADIRI</name>
<dbReference type="EMBL" id="CAJNOJ010000010">
    <property type="protein sequence ID" value="CAF0784659.1"/>
    <property type="molecule type" value="Genomic_DNA"/>
</dbReference>
<protein>
    <submittedName>
        <fullName evidence="1">Uncharacterized protein</fullName>
    </submittedName>
</protein>
<evidence type="ECO:0000313" key="2">
    <source>
        <dbReference type="Proteomes" id="UP000663852"/>
    </source>
</evidence>
<organism evidence="1 2">
    <name type="scientific">Adineta ricciae</name>
    <name type="common">Rotifer</name>
    <dbReference type="NCBI Taxonomy" id="249248"/>
    <lineage>
        <taxon>Eukaryota</taxon>
        <taxon>Metazoa</taxon>
        <taxon>Spiralia</taxon>
        <taxon>Gnathifera</taxon>
        <taxon>Rotifera</taxon>
        <taxon>Eurotatoria</taxon>
        <taxon>Bdelloidea</taxon>
        <taxon>Adinetida</taxon>
        <taxon>Adinetidae</taxon>
        <taxon>Adineta</taxon>
    </lineage>
</organism>
<proteinExistence type="predicted"/>